<dbReference type="RefSeq" id="WP_100211017.1">
    <property type="nucleotide sequence ID" value="NZ_CP138495.1"/>
</dbReference>
<evidence type="ECO:0000313" key="3">
    <source>
        <dbReference type="EMBL" id="SFZ81550.1"/>
    </source>
</evidence>
<protein>
    <recommendedName>
        <fullName evidence="2">Toxin VasX N-terminal region domain-containing protein</fullName>
    </recommendedName>
</protein>
<keyword evidence="4" id="KW-1185">Reference proteome</keyword>
<dbReference type="CDD" id="cd20707">
    <property type="entry name" value="MIX_III"/>
    <property type="match status" value="1"/>
</dbReference>
<feature type="transmembrane region" description="Helical" evidence="1">
    <location>
        <begin position="837"/>
        <end position="855"/>
    </location>
</feature>
<dbReference type="Proteomes" id="UP000231564">
    <property type="component" value="Chromosome MARIT"/>
</dbReference>
<reference evidence="3 4" key="1">
    <citation type="submission" date="2016-11" db="EMBL/GenBank/DDBJ databases">
        <authorList>
            <person name="Jaros S."/>
            <person name="Januszkiewicz K."/>
            <person name="Wedrychowicz H."/>
        </authorList>
    </citation>
    <scope>NUCLEOTIDE SEQUENCE [LARGE SCALE GENOMIC DNA]</scope>
    <source>
        <strain evidence="3">NCIMB 2154T</strain>
    </source>
</reference>
<dbReference type="AlphaFoldDB" id="A0A2H1E8N4"/>
<keyword evidence="1" id="KW-0472">Membrane</keyword>
<keyword evidence="1" id="KW-0812">Transmembrane</keyword>
<evidence type="ECO:0000259" key="2">
    <source>
        <dbReference type="Pfam" id="PF20249"/>
    </source>
</evidence>
<dbReference type="Pfam" id="PF20249">
    <property type="entry name" value="VasX_N"/>
    <property type="match status" value="1"/>
</dbReference>
<feature type="transmembrane region" description="Helical" evidence="1">
    <location>
        <begin position="780"/>
        <end position="798"/>
    </location>
</feature>
<dbReference type="EMBL" id="LT634361">
    <property type="protein sequence ID" value="SFZ81550.1"/>
    <property type="molecule type" value="Genomic_DNA"/>
</dbReference>
<keyword evidence="1" id="KW-1133">Transmembrane helix</keyword>
<gene>
    <name evidence="3" type="ORF">MARIT_1166</name>
</gene>
<proteinExistence type="predicted"/>
<organism evidence="3 4">
    <name type="scientific">Tenacibaculum maritimum NCIMB 2154</name>
    <dbReference type="NCBI Taxonomy" id="1349785"/>
    <lineage>
        <taxon>Bacteria</taxon>
        <taxon>Pseudomonadati</taxon>
        <taxon>Bacteroidota</taxon>
        <taxon>Flavobacteriia</taxon>
        <taxon>Flavobacteriales</taxon>
        <taxon>Flavobacteriaceae</taxon>
        <taxon>Tenacibaculum</taxon>
    </lineage>
</organism>
<evidence type="ECO:0000256" key="1">
    <source>
        <dbReference type="SAM" id="Phobius"/>
    </source>
</evidence>
<sequence length="1088" mass="124263">MANEIVEKNQRETHEEVVAKYIFECTGGGVTEPVRSPEKEALKPGIRLHFLRYGLFDKNADDENEEDVTAPVYENSGKQCNAVLLKEGVATYAKLKKETENTKGIEKLVTLSEVEVLSLKKMPKLKHFSTARTALNTGYIYLINDEDPNDYYELKVDETGLLQHVLWEYNKDAEGNYLDQREATGSKVTYKLVQPGKKLWAAYSPTQWSRAYHHELNMDAEKRKERMVLIDCSGIKKGAEQEHKHVIPFKDVRAVFPKGHPRAIPLQQMLHQIHADEKKQDEKGANEIFEDLFVTLHDPIGCASDIGEVVSQKTLKLQAITRAIQSGESFEAAFEKLLNKEIEAPKPKKEYGELFSLAHTCYKLVYSDEDAILKYDGGSSGFNFEDRHSLDPRPLYVTGIYRKREIRIKKTSTIGYGLDYKKIEGILGIKERNSARKEIIKYRDDLGKMFTSAYMRVPLDDYLGNHPERFLMGRNVLQTILDPLRYHPYKHDQHLMLEKEYKEKDKWLEWIYHIIDENCPEEFQNKEIKSKVKKFEGMDPFYALLATPFNADKLLTNVESFSQKLAGVYKQNLKYRASQVADLKEIDGVVYRTIAEKKEFIVAKMNMNIKAYGHEMVEIIDEDIWLKLEKEGLEIDPEYAKKGRYRGKKKGLVRFIKEEIDDGIQYTKRRIGRRVENKVIAKVRQNLGNQSDLDPGTAKKMRLDKLVNGKAFNGVFALLELYNFNMAVFKTMEEDSTRKDRAYAFGSALKLAEASMSLAKVTIISEEMAKGQFIRGASTFLTAAGGAVTVGWCAYDAYKAMEKGDIDASSLLIGACFAFTASSMASLGIIFATTGPVGWVGALIGVGLVIVAALLSDNEVETLFKNFLLSDRKALPKPKNMSPMKYIGEILEKREELTPKEYHSTLMNPLEAQIKLFDYIVCKEIVFAPLDYENTLYPSMGKGMMVSYEKATSFSAKMVFTRFFNHPKQVETYGYLYPRGVKRGKPIPMYAGKAKAIYDTKNNKALEVIFSVPDEYHSEISIQSEAVFILRLEVDKTKNMYFPYPLKGKERYLGAKIRLHDISMFSDLWQEKDIVIDTLSTLKTSKPW</sequence>
<feature type="domain" description="Toxin VasX N-terminal region" evidence="2">
    <location>
        <begin position="121"/>
        <end position="234"/>
    </location>
</feature>
<accession>A0A2H1E8N4</accession>
<feature type="transmembrane region" description="Helical" evidence="1">
    <location>
        <begin position="810"/>
        <end position="831"/>
    </location>
</feature>
<evidence type="ECO:0000313" key="4">
    <source>
        <dbReference type="Proteomes" id="UP000231564"/>
    </source>
</evidence>
<dbReference type="GeneID" id="47722719"/>
<dbReference type="InterPro" id="IPR046864">
    <property type="entry name" value="VasX_N"/>
</dbReference>
<dbReference type="KEGG" id="tmar:MARIT_1166"/>
<dbReference type="OrthoDB" id="1187928at2"/>
<name>A0A2H1E8N4_9FLAO</name>